<accession>A0A498KUF7</accession>
<proteinExistence type="predicted"/>
<comment type="caution">
    <text evidence="1">The sequence shown here is derived from an EMBL/GenBank/DDBJ whole genome shotgun (WGS) entry which is preliminary data.</text>
</comment>
<organism evidence="1 2">
    <name type="scientific">Malus domestica</name>
    <name type="common">Apple</name>
    <name type="synonym">Pyrus malus</name>
    <dbReference type="NCBI Taxonomy" id="3750"/>
    <lineage>
        <taxon>Eukaryota</taxon>
        <taxon>Viridiplantae</taxon>
        <taxon>Streptophyta</taxon>
        <taxon>Embryophyta</taxon>
        <taxon>Tracheophyta</taxon>
        <taxon>Spermatophyta</taxon>
        <taxon>Magnoliopsida</taxon>
        <taxon>eudicotyledons</taxon>
        <taxon>Gunneridae</taxon>
        <taxon>Pentapetalae</taxon>
        <taxon>rosids</taxon>
        <taxon>fabids</taxon>
        <taxon>Rosales</taxon>
        <taxon>Rosaceae</taxon>
        <taxon>Amygdaloideae</taxon>
        <taxon>Maleae</taxon>
        <taxon>Malus</taxon>
    </lineage>
</organism>
<protein>
    <submittedName>
        <fullName evidence="1">Uncharacterized protein</fullName>
    </submittedName>
</protein>
<evidence type="ECO:0000313" key="2">
    <source>
        <dbReference type="Proteomes" id="UP000290289"/>
    </source>
</evidence>
<keyword evidence="2" id="KW-1185">Reference proteome</keyword>
<evidence type="ECO:0000313" key="1">
    <source>
        <dbReference type="EMBL" id="RXI09355.1"/>
    </source>
</evidence>
<reference evidence="1 2" key="1">
    <citation type="submission" date="2018-10" db="EMBL/GenBank/DDBJ databases">
        <title>A high-quality apple genome assembly.</title>
        <authorList>
            <person name="Hu J."/>
        </authorList>
    </citation>
    <scope>NUCLEOTIDE SEQUENCE [LARGE SCALE GENOMIC DNA]</scope>
    <source>
        <strain evidence="2">cv. HFTH1</strain>
        <tissue evidence="1">Young leaf</tissue>
    </source>
</reference>
<sequence>MDHFPSPLHHRNTILSALGPDHALTVLFLKTHEQLPSESPILGVLWPPSPLTSEFRRNPKPVSSQKPRARLGEVRRILFGRLGVLWRWVLLSGTEAT</sequence>
<gene>
    <name evidence="1" type="ORF">DVH24_033972</name>
</gene>
<name>A0A498KUF7_MALDO</name>
<dbReference type="Proteomes" id="UP000290289">
    <property type="component" value="Chromosome 1"/>
</dbReference>
<dbReference type="AlphaFoldDB" id="A0A498KUF7"/>
<dbReference type="EMBL" id="RDQH01000327">
    <property type="protein sequence ID" value="RXI09355.1"/>
    <property type="molecule type" value="Genomic_DNA"/>
</dbReference>